<keyword evidence="4" id="KW-1185">Reference proteome</keyword>
<keyword evidence="2" id="KW-0472">Membrane</keyword>
<dbReference type="EMBL" id="MU863948">
    <property type="protein sequence ID" value="KAK4198316.1"/>
    <property type="molecule type" value="Genomic_DNA"/>
</dbReference>
<gene>
    <name evidence="3" type="ORF">QBC40DRAFT_350315</name>
</gene>
<evidence type="ECO:0000256" key="2">
    <source>
        <dbReference type="SAM" id="Phobius"/>
    </source>
</evidence>
<comment type="caution">
    <text evidence="3">The sequence shown here is derived from an EMBL/GenBank/DDBJ whole genome shotgun (WGS) entry which is preliminary data.</text>
</comment>
<evidence type="ECO:0000256" key="1">
    <source>
        <dbReference type="SAM" id="MobiDB-lite"/>
    </source>
</evidence>
<keyword evidence="2" id="KW-0812">Transmembrane</keyword>
<reference evidence="3" key="1">
    <citation type="journal article" date="2023" name="Mol. Phylogenet. Evol.">
        <title>Genome-scale phylogeny and comparative genomics of the fungal order Sordariales.</title>
        <authorList>
            <person name="Hensen N."/>
            <person name="Bonometti L."/>
            <person name="Westerberg I."/>
            <person name="Brannstrom I.O."/>
            <person name="Guillou S."/>
            <person name="Cros-Aarteil S."/>
            <person name="Calhoun S."/>
            <person name="Haridas S."/>
            <person name="Kuo A."/>
            <person name="Mondo S."/>
            <person name="Pangilinan J."/>
            <person name="Riley R."/>
            <person name="LaButti K."/>
            <person name="Andreopoulos B."/>
            <person name="Lipzen A."/>
            <person name="Chen C."/>
            <person name="Yan M."/>
            <person name="Daum C."/>
            <person name="Ng V."/>
            <person name="Clum A."/>
            <person name="Steindorff A."/>
            <person name="Ohm R.A."/>
            <person name="Martin F."/>
            <person name="Silar P."/>
            <person name="Natvig D.O."/>
            <person name="Lalanne C."/>
            <person name="Gautier V."/>
            <person name="Ament-Velasquez S.L."/>
            <person name="Kruys A."/>
            <person name="Hutchinson M.I."/>
            <person name="Powell A.J."/>
            <person name="Barry K."/>
            <person name="Miller A.N."/>
            <person name="Grigoriev I.V."/>
            <person name="Debuchy R."/>
            <person name="Gladieux P."/>
            <person name="Hiltunen Thoren M."/>
            <person name="Johannesson H."/>
        </authorList>
    </citation>
    <scope>NUCLEOTIDE SEQUENCE</scope>
    <source>
        <strain evidence="3">CBS 315.58</strain>
    </source>
</reference>
<proteinExistence type="predicted"/>
<reference evidence="3" key="2">
    <citation type="submission" date="2023-05" db="EMBL/GenBank/DDBJ databases">
        <authorList>
            <consortium name="Lawrence Berkeley National Laboratory"/>
            <person name="Steindorff A."/>
            <person name="Hensen N."/>
            <person name="Bonometti L."/>
            <person name="Westerberg I."/>
            <person name="Brannstrom I.O."/>
            <person name="Guillou S."/>
            <person name="Cros-Aarteil S."/>
            <person name="Calhoun S."/>
            <person name="Haridas S."/>
            <person name="Kuo A."/>
            <person name="Mondo S."/>
            <person name="Pangilinan J."/>
            <person name="Riley R."/>
            <person name="Labutti K."/>
            <person name="Andreopoulos B."/>
            <person name="Lipzen A."/>
            <person name="Chen C."/>
            <person name="Yanf M."/>
            <person name="Daum C."/>
            <person name="Ng V."/>
            <person name="Clum A."/>
            <person name="Ohm R."/>
            <person name="Martin F."/>
            <person name="Silar P."/>
            <person name="Natvig D."/>
            <person name="Lalanne C."/>
            <person name="Gautier V."/>
            <person name="Ament-Velasquez S.L."/>
            <person name="Kruys A."/>
            <person name="Hutchinson M.I."/>
            <person name="Powell A.J."/>
            <person name="Barry K."/>
            <person name="Miller A.N."/>
            <person name="Grigoriev I.V."/>
            <person name="Debuchy R."/>
            <person name="Gladieux P."/>
            <person name="Thoren M.H."/>
            <person name="Johannesson H."/>
        </authorList>
    </citation>
    <scope>NUCLEOTIDE SEQUENCE</scope>
    <source>
        <strain evidence="3">CBS 315.58</strain>
    </source>
</reference>
<dbReference type="Proteomes" id="UP001303160">
    <property type="component" value="Unassembled WGS sequence"/>
</dbReference>
<organism evidence="3 4">
    <name type="scientific">Triangularia verruculosa</name>
    <dbReference type="NCBI Taxonomy" id="2587418"/>
    <lineage>
        <taxon>Eukaryota</taxon>
        <taxon>Fungi</taxon>
        <taxon>Dikarya</taxon>
        <taxon>Ascomycota</taxon>
        <taxon>Pezizomycotina</taxon>
        <taxon>Sordariomycetes</taxon>
        <taxon>Sordariomycetidae</taxon>
        <taxon>Sordariales</taxon>
        <taxon>Podosporaceae</taxon>
        <taxon>Triangularia</taxon>
    </lineage>
</organism>
<protein>
    <submittedName>
        <fullName evidence="3">Uncharacterized protein</fullName>
    </submittedName>
</protein>
<feature type="region of interest" description="Disordered" evidence="1">
    <location>
        <begin position="153"/>
        <end position="192"/>
    </location>
</feature>
<feature type="compositionally biased region" description="Pro residues" evidence="1">
    <location>
        <begin position="165"/>
        <end position="179"/>
    </location>
</feature>
<keyword evidence="2" id="KW-1133">Transmembrane helix</keyword>
<accession>A0AAN6XEZ1</accession>
<feature type="transmembrane region" description="Helical" evidence="2">
    <location>
        <begin position="199"/>
        <end position="223"/>
    </location>
</feature>
<dbReference type="AlphaFoldDB" id="A0AAN6XEZ1"/>
<name>A0AAN6XEZ1_9PEZI</name>
<evidence type="ECO:0000313" key="4">
    <source>
        <dbReference type="Proteomes" id="UP001303160"/>
    </source>
</evidence>
<evidence type="ECO:0000313" key="3">
    <source>
        <dbReference type="EMBL" id="KAK4198316.1"/>
    </source>
</evidence>
<sequence>MRLWHTVPGCNTKVAAAQIPHGLTIGRFPSSAIRVVPALQTLNTFINHPQPYYGHYHPSRLHEPPLQLPLPLPLPTTPFLYFLNAMPKLLSVYKRPWESFRPWAIPWKPLPKTALQTAPKQDDDKNLVTNDLPEVRPLDLLIVYHPDRQLDKEVASARVSSQSPSPSPSPSPSRSPEPPQHNGNNQNKKNESPWRRHRILVLAIAIILAGATISGAIVAGFIATRPQQNQVVQGGDGDGDNDQYIYPGLSTLPLIVTRTIRGTATTRTLTKTRTRTQTPRARSTSAGFDVVVTTPALGVGIEGGSVVPVETAIV</sequence>